<sequence>MVLVQMVVTAGSAGSVSTTSVSLVGASKDSVSATHFSASKDFGGSKDALPTHFSGSKEALPTHFGGSKDALSTHFGGSKDALPTHFSGSKDALPTHFSGSKDALPTHFSGSKDALPTNFGGSKDALPTHFSGSKDTLSAQFGGVQSTQPQQLSDQAKFGEPSLSQNKSYIQRPSSTGYSLASRSKSSYSNVYKNTQTHKTQIPVLKSSDVPNVVKIKPKSLPLREDSRSTKGNLMNANENNFVGGDRLYGGISCVKTELGGANIQFLSGNFSDDGNRTAVNDGSDIKSVRNTDIFRSNMAEFGRMSGGLAGRVDPAQQDMLSLQEIIEASVSCESSAAVNHILEQVQQLLSLQLLSLFSLFSSAVLRLQPLQTQQRWPCTTH</sequence>
<organism evidence="2 3">
    <name type="scientific">Hyalella azteca</name>
    <name type="common">Amphipod</name>
    <dbReference type="NCBI Taxonomy" id="294128"/>
    <lineage>
        <taxon>Eukaryota</taxon>
        <taxon>Metazoa</taxon>
        <taxon>Ecdysozoa</taxon>
        <taxon>Arthropoda</taxon>
        <taxon>Crustacea</taxon>
        <taxon>Multicrustacea</taxon>
        <taxon>Malacostraca</taxon>
        <taxon>Eumalacostraca</taxon>
        <taxon>Peracarida</taxon>
        <taxon>Amphipoda</taxon>
        <taxon>Senticaudata</taxon>
        <taxon>Talitrida</taxon>
        <taxon>Talitroidea</taxon>
        <taxon>Hyalellidae</taxon>
        <taxon>Hyalella</taxon>
    </lineage>
</organism>
<gene>
    <name evidence="3" type="primary">LOC108664751</name>
</gene>
<dbReference type="PANTHER" id="PTHR39227">
    <property type="entry name" value="ADIPOGENESIS REGULATORY FACTOR"/>
    <property type="match status" value="1"/>
</dbReference>
<dbReference type="GO" id="GO:0005634">
    <property type="term" value="C:nucleus"/>
    <property type="evidence" value="ECO:0007669"/>
    <property type="project" value="InterPro"/>
</dbReference>
<feature type="region of interest" description="Disordered" evidence="1">
    <location>
        <begin position="152"/>
        <end position="182"/>
    </location>
</feature>
<keyword evidence="2" id="KW-1185">Reference proteome</keyword>
<dbReference type="PANTHER" id="PTHR39227:SF1">
    <property type="entry name" value="ADIPOGENESIS REGULATORY FACTOR"/>
    <property type="match status" value="1"/>
</dbReference>
<reference evidence="3" key="1">
    <citation type="submission" date="2025-08" db="UniProtKB">
        <authorList>
            <consortium name="RefSeq"/>
        </authorList>
    </citation>
    <scope>IDENTIFICATION</scope>
    <source>
        <tissue evidence="3">Whole organism</tissue>
    </source>
</reference>
<dbReference type="InterPro" id="IPR034450">
    <property type="entry name" value="ADIRF"/>
</dbReference>
<dbReference type="GeneID" id="108664751"/>
<evidence type="ECO:0000313" key="3">
    <source>
        <dbReference type="RefSeq" id="XP_047738381.1"/>
    </source>
</evidence>
<feature type="compositionally biased region" description="Polar residues" evidence="1">
    <location>
        <begin position="162"/>
        <end position="178"/>
    </location>
</feature>
<dbReference type="GO" id="GO:0045600">
    <property type="term" value="P:positive regulation of fat cell differentiation"/>
    <property type="evidence" value="ECO:0007669"/>
    <property type="project" value="InterPro"/>
</dbReference>
<protein>
    <submittedName>
        <fullName evidence="3">Uncharacterized protein LOC108664751</fullName>
    </submittedName>
</protein>
<evidence type="ECO:0000313" key="2">
    <source>
        <dbReference type="Proteomes" id="UP000694843"/>
    </source>
</evidence>
<accession>A0A979FMV0</accession>
<name>A0A979FMV0_HYAAZ</name>
<dbReference type="RefSeq" id="XP_047738381.1">
    <property type="nucleotide sequence ID" value="XM_047882425.1"/>
</dbReference>
<proteinExistence type="predicted"/>
<dbReference type="Proteomes" id="UP000694843">
    <property type="component" value="Unplaced"/>
</dbReference>
<dbReference type="AlphaFoldDB" id="A0A979FMV0"/>
<evidence type="ECO:0000256" key="1">
    <source>
        <dbReference type="SAM" id="MobiDB-lite"/>
    </source>
</evidence>
<dbReference type="KEGG" id="hazt:108664751"/>